<proteinExistence type="predicted"/>
<dbReference type="SUPFAM" id="SSF56672">
    <property type="entry name" value="DNA/RNA polymerases"/>
    <property type="match status" value="1"/>
</dbReference>
<dbReference type="PROSITE" id="PS50878">
    <property type="entry name" value="RT_POL"/>
    <property type="match status" value="1"/>
</dbReference>
<name>A0A9Q3D8A1_9BASI</name>
<sequence>MDLPPPSYHDSLEKLWDEEEEPEEIETVMKVVPSVYHQYLDVFSKVKEEKLPPHSACDHHIKLEGSLPPVGVIYSLSNQESDKLRAYISDNVEKVFIHPSSSSTGAPFLFVKKKDCGLHLCVDYRKLNAVTRKNKYPVPPMNKILTFFNGSSIFSKIDLHGAYNLLIIKEGDYHLTCFRAKYGSYEYLVIPFGLTNAPASFQNLVNDIYYDLLEIYVMVYLYDIMVFSKSEEEHVTHVSTFLSRLRANNLFAKASKCLFHISSVEYLVYVVSSEGLKMDQAKVQQILNWPPPGSLKALQSFLGFSNFYRHFIKNY</sequence>
<evidence type="ECO:0000259" key="1">
    <source>
        <dbReference type="PROSITE" id="PS50878"/>
    </source>
</evidence>
<evidence type="ECO:0000313" key="3">
    <source>
        <dbReference type="Proteomes" id="UP000765509"/>
    </source>
</evidence>
<dbReference type="InterPro" id="IPR043502">
    <property type="entry name" value="DNA/RNA_pol_sf"/>
</dbReference>
<dbReference type="InterPro" id="IPR000477">
    <property type="entry name" value="RT_dom"/>
</dbReference>
<dbReference type="InterPro" id="IPR053134">
    <property type="entry name" value="RNA-dir_DNA_polymerase"/>
</dbReference>
<dbReference type="PANTHER" id="PTHR24559:SF440">
    <property type="entry name" value="RIBONUCLEASE H"/>
    <property type="match status" value="1"/>
</dbReference>
<dbReference type="Gene3D" id="3.30.70.270">
    <property type="match status" value="2"/>
</dbReference>
<organism evidence="2 3">
    <name type="scientific">Austropuccinia psidii MF-1</name>
    <dbReference type="NCBI Taxonomy" id="1389203"/>
    <lineage>
        <taxon>Eukaryota</taxon>
        <taxon>Fungi</taxon>
        <taxon>Dikarya</taxon>
        <taxon>Basidiomycota</taxon>
        <taxon>Pucciniomycotina</taxon>
        <taxon>Pucciniomycetes</taxon>
        <taxon>Pucciniales</taxon>
        <taxon>Sphaerophragmiaceae</taxon>
        <taxon>Austropuccinia</taxon>
    </lineage>
</organism>
<evidence type="ECO:0000313" key="2">
    <source>
        <dbReference type="EMBL" id="MBW0495726.1"/>
    </source>
</evidence>
<gene>
    <name evidence="2" type="ORF">O181_035441</name>
</gene>
<dbReference type="Proteomes" id="UP000765509">
    <property type="component" value="Unassembled WGS sequence"/>
</dbReference>
<protein>
    <recommendedName>
        <fullName evidence="1">Reverse transcriptase domain-containing protein</fullName>
    </recommendedName>
</protein>
<dbReference type="EMBL" id="AVOT02013260">
    <property type="protein sequence ID" value="MBW0495726.1"/>
    <property type="molecule type" value="Genomic_DNA"/>
</dbReference>
<dbReference type="PANTHER" id="PTHR24559">
    <property type="entry name" value="TRANSPOSON TY3-I GAG-POL POLYPROTEIN"/>
    <property type="match status" value="1"/>
</dbReference>
<keyword evidence="3" id="KW-1185">Reference proteome</keyword>
<feature type="domain" description="Reverse transcriptase" evidence="1">
    <location>
        <begin position="92"/>
        <end position="306"/>
    </location>
</feature>
<dbReference type="AlphaFoldDB" id="A0A9Q3D8A1"/>
<dbReference type="Gene3D" id="3.10.10.10">
    <property type="entry name" value="HIV Type 1 Reverse Transcriptase, subunit A, domain 1"/>
    <property type="match status" value="1"/>
</dbReference>
<dbReference type="Pfam" id="PF00078">
    <property type="entry name" value="RVT_1"/>
    <property type="match status" value="1"/>
</dbReference>
<comment type="caution">
    <text evidence="2">The sequence shown here is derived from an EMBL/GenBank/DDBJ whole genome shotgun (WGS) entry which is preliminary data.</text>
</comment>
<accession>A0A9Q3D8A1</accession>
<reference evidence="2" key="1">
    <citation type="submission" date="2021-03" db="EMBL/GenBank/DDBJ databases">
        <title>Draft genome sequence of rust myrtle Austropuccinia psidii MF-1, a brazilian biotype.</title>
        <authorList>
            <person name="Quecine M.C."/>
            <person name="Pachon D.M.R."/>
            <person name="Bonatelli M.L."/>
            <person name="Correr F.H."/>
            <person name="Franceschini L.M."/>
            <person name="Leite T.F."/>
            <person name="Margarido G.R.A."/>
            <person name="Almeida C.A."/>
            <person name="Ferrarezi J.A."/>
            <person name="Labate C.A."/>
        </authorList>
    </citation>
    <scope>NUCLEOTIDE SEQUENCE</scope>
    <source>
        <strain evidence="2">MF-1</strain>
    </source>
</reference>
<dbReference type="OrthoDB" id="3250101at2759"/>
<dbReference type="CDD" id="cd01647">
    <property type="entry name" value="RT_LTR"/>
    <property type="match status" value="1"/>
</dbReference>
<dbReference type="InterPro" id="IPR043128">
    <property type="entry name" value="Rev_trsase/Diguanyl_cyclase"/>
</dbReference>